<sequence length="395" mass="44825">MRVRDLKKKSSNRIDTSYLQNLGIQTYGQDNLYPQTLKNIIAASSTASECSDRFADFIEGNGFREVAFSKYVVNRKGDTLDDVHMLLCKDMSELNGIAIHVNYNVFCEIVEMQHVPFENCRLTEEDENGYVAKIAVHPDWSGKKTRKGKALQVKKENIDYIDVFNPKKDVILAQIEAAGGIEYYKGQILWVSMAGKNTYPVGKGDRVATEMSTDEGLSNVKYRNVRNNFFPGAMVFTKKGSNITFDEEGNEVKDTDDDDSFSNTLIQLQGDTNAGKIMEVTLESDEEKPEIINLNSQNYDKEFTVTDASVVERIYSAYGQEPWYCIRIGKVGFSGDILEDAFEYYNSIVSKQQRLIERTLSRVFSYWHEVANPSGDFSVEPLKYIRNAAISNNNR</sequence>
<name>A0A8S5V3T6_9CAUD</name>
<reference evidence="1" key="1">
    <citation type="journal article" date="2021" name="Proc. Natl. Acad. Sci. U.S.A.">
        <title>A Catalog of Tens of Thousands of Viruses from Human Metagenomes Reveals Hidden Associations with Chronic Diseases.</title>
        <authorList>
            <person name="Tisza M.J."/>
            <person name="Buck C.B."/>
        </authorList>
    </citation>
    <scope>NUCLEOTIDE SEQUENCE</scope>
    <source>
        <strain evidence="1">CteDy1</strain>
    </source>
</reference>
<evidence type="ECO:0000313" key="1">
    <source>
        <dbReference type="EMBL" id="DAG01373.1"/>
    </source>
</evidence>
<accession>A0A8S5V3T6</accession>
<protein>
    <submittedName>
        <fullName evidence="1">HK97 Family Phage Portal Protein</fullName>
    </submittedName>
</protein>
<organism evidence="1">
    <name type="scientific">Siphoviridae sp. cteDy1</name>
    <dbReference type="NCBI Taxonomy" id="2825587"/>
    <lineage>
        <taxon>Viruses</taxon>
        <taxon>Duplodnaviria</taxon>
        <taxon>Heunggongvirae</taxon>
        <taxon>Uroviricota</taxon>
        <taxon>Caudoviricetes</taxon>
    </lineage>
</organism>
<dbReference type="EMBL" id="BK016192">
    <property type="protein sequence ID" value="DAG01373.1"/>
    <property type="molecule type" value="Genomic_DNA"/>
</dbReference>
<proteinExistence type="predicted"/>